<dbReference type="AlphaFoldDB" id="A0A0U2WJ50"/>
<dbReference type="OrthoDB" id="6313790at2"/>
<proteinExistence type="predicted"/>
<dbReference type="EMBL" id="CP011035">
    <property type="protein sequence ID" value="ALS35127.1"/>
    <property type="molecule type" value="Genomic_DNA"/>
</dbReference>
<dbReference type="Proteomes" id="UP000065261">
    <property type="component" value="Chromosome II"/>
</dbReference>
<organism evidence="1">
    <name type="scientific">Pseudoalteromonas translucida KMM 520</name>
    <dbReference type="NCBI Taxonomy" id="1315283"/>
    <lineage>
        <taxon>Bacteria</taxon>
        <taxon>Pseudomonadati</taxon>
        <taxon>Pseudomonadota</taxon>
        <taxon>Gammaproteobacteria</taxon>
        <taxon>Alteromonadales</taxon>
        <taxon>Pseudoalteromonadaceae</taxon>
        <taxon>Pseudoalteromonas</taxon>
    </lineage>
</organism>
<gene>
    <name evidence="1" type="ORF">PTRA_b0688</name>
</gene>
<accession>A0A0U2WJ50</accession>
<protein>
    <recommendedName>
        <fullName evidence="3">Orphan lipoprotein</fullName>
    </recommendedName>
</protein>
<sequence length="171" mass="19142">MKKLASVVFTGLVISGCSSVVTEQTAAIDKLTPCNKIQTLLGAYDTRFESLKTTKVTTKFMDSWSTNYHLVGQQCQITAFDHDNVIYRCQNSYKEQVAAVTDHQKAVAFTRQCLLENNWHESQKESKNSIRTTFVLDENTPVISIYTGKTLSSLKSWSTSLEIGKSVSTKQ</sequence>
<reference evidence="1 2" key="1">
    <citation type="submission" date="2015-03" db="EMBL/GenBank/DDBJ databases">
        <authorList>
            <person name="Murphy D."/>
        </authorList>
    </citation>
    <scope>NUCLEOTIDE SEQUENCE [LARGE SCALE GENOMIC DNA]</scope>
    <source>
        <strain evidence="1 2">KMM 520</strain>
    </source>
</reference>
<evidence type="ECO:0000313" key="2">
    <source>
        <dbReference type="Proteomes" id="UP000065261"/>
    </source>
</evidence>
<name>A0A0U2WJ50_9GAMM</name>
<evidence type="ECO:0000313" key="1">
    <source>
        <dbReference type="EMBL" id="ALS35127.1"/>
    </source>
</evidence>
<dbReference type="RefSeq" id="WP_058375068.1">
    <property type="nucleotide sequence ID" value="NZ_CP011035.1"/>
</dbReference>
<dbReference type="KEGG" id="ptn:PTRA_b0688"/>
<dbReference type="PATRIC" id="fig|1315283.4.peg.3717"/>
<evidence type="ECO:0008006" key="3">
    <source>
        <dbReference type="Google" id="ProtNLM"/>
    </source>
</evidence>
<dbReference type="PROSITE" id="PS51257">
    <property type="entry name" value="PROKAR_LIPOPROTEIN"/>
    <property type="match status" value="1"/>
</dbReference>